<proteinExistence type="predicted"/>
<gene>
    <name evidence="2" type="ORF">TOLI1172_LOCUS8212</name>
</gene>
<dbReference type="EMBL" id="HBFP01011368">
    <property type="protein sequence ID" value="CAD8823814.1"/>
    <property type="molecule type" value="Transcribed_RNA"/>
</dbReference>
<evidence type="ECO:0000256" key="1">
    <source>
        <dbReference type="SAM" id="SignalP"/>
    </source>
</evidence>
<feature type="chain" id="PRO_5030823373" description="PKD/REJ-like domain-containing protein" evidence="1">
    <location>
        <begin position="30"/>
        <end position="470"/>
    </location>
</feature>
<accession>A0A7S0ZJG2</accession>
<name>A0A7S0ZJG2_9RHOD</name>
<dbReference type="AlphaFoldDB" id="A0A7S0ZJG2"/>
<evidence type="ECO:0008006" key="3">
    <source>
        <dbReference type="Google" id="ProtNLM"/>
    </source>
</evidence>
<protein>
    <recommendedName>
        <fullName evidence="3">PKD/REJ-like domain-containing protein</fullName>
    </recommendedName>
</protein>
<organism evidence="2">
    <name type="scientific">Timspurckia oligopyrenoides</name>
    <dbReference type="NCBI Taxonomy" id="708627"/>
    <lineage>
        <taxon>Eukaryota</taxon>
        <taxon>Rhodophyta</taxon>
        <taxon>Bangiophyceae</taxon>
        <taxon>Porphyridiales</taxon>
        <taxon>Porphyridiaceae</taxon>
        <taxon>Timspurckia</taxon>
    </lineage>
</organism>
<sequence length="470" mass="50843">MRSHEVIGGRTMFGALVLLLALFALEISASSCDPSLFKASQLHPADFNSYENYYGGGGIWEKQAPVDFDVTELQCGATASFLWKLEYNGAEEGVMRAVMFFSRFPNNDPSLTAGQQFGEMQGASFNLDDPANSPAFQPTVSVTVQQIEKPDASLEDGYYYDVKVFGLVGPSTSVLRFDVPIICNLDPSFADHVKLEAKIIKSINVDCVPESKLSEDGVAHDFGTLYAPVEPVPHTLMSTFRQGIRGGLNVTYSITDPDGTCPGSDLYVYASGDCTYARFCYNITNPFSTQISQFSVVDSRFTDSVTGDDFVVVAESEGVILAPGETVLYERVLSLPFGSGANSSEATARGTVTAQNEGVSGSDRINVVGSGDIVCECLEDGAPVSTFTFTCNEPGTVNVPCTRSAATQQLYRCIVEGESPTHNCFRQSLTQCRYRPSTNPINDVYLCSVEELDAFVPIPNDIVCPEELVV</sequence>
<feature type="signal peptide" evidence="1">
    <location>
        <begin position="1"/>
        <end position="29"/>
    </location>
</feature>
<keyword evidence="1" id="KW-0732">Signal</keyword>
<reference evidence="2" key="1">
    <citation type="submission" date="2021-01" db="EMBL/GenBank/DDBJ databases">
        <authorList>
            <person name="Corre E."/>
            <person name="Pelletier E."/>
            <person name="Niang G."/>
            <person name="Scheremetjew M."/>
            <person name="Finn R."/>
            <person name="Kale V."/>
            <person name="Holt S."/>
            <person name="Cochrane G."/>
            <person name="Meng A."/>
            <person name="Brown T."/>
            <person name="Cohen L."/>
        </authorList>
    </citation>
    <scope>NUCLEOTIDE SEQUENCE</scope>
    <source>
        <strain evidence="2">CCMP3278</strain>
    </source>
</reference>
<evidence type="ECO:0000313" key="2">
    <source>
        <dbReference type="EMBL" id="CAD8823814.1"/>
    </source>
</evidence>